<evidence type="ECO:0000313" key="2">
    <source>
        <dbReference type="EMBL" id="MBC8176967.1"/>
    </source>
</evidence>
<accession>A0A8J6MXU3</accession>
<dbReference type="Proteomes" id="UP000650524">
    <property type="component" value="Unassembled WGS sequence"/>
</dbReference>
<dbReference type="InterPro" id="IPR036812">
    <property type="entry name" value="NAD(P)_OxRdtase_dom_sf"/>
</dbReference>
<dbReference type="Gene3D" id="3.20.20.100">
    <property type="entry name" value="NADP-dependent oxidoreductase domain"/>
    <property type="match status" value="1"/>
</dbReference>
<sequence length="285" mass="32830">MIEKIPFGKSGHQSSRTIFGSVSLDGVSASDADRVLDLLFEFGVNHIDTAPKYGEAELRLGPWMKRYRDRFFLATKTNERTYQDAKEQFERSLERLQVDRVDLLQFHNLTDVVEREIIMGPGGALEFLMEAREKGLTKMIGITGHGLHTPKFHLQTLERFAFDSVLLPCNYLLMKDPEYAREFQELLSYCHEHRIAVQTIKAIARGYWGNRTWNRSTWYEPLTDDGAIAQNVHWVLGIPNIFLNTVGDVREMPKVLKAANGFERRPSEQEMDRMVEQTGMQTLFG</sequence>
<evidence type="ECO:0000259" key="1">
    <source>
        <dbReference type="Pfam" id="PF00248"/>
    </source>
</evidence>
<dbReference type="AlphaFoldDB" id="A0A8J6MXU3"/>
<comment type="caution">
    <text evidence="2">The sequence shown here is derived from an EMBL/GenBank/DDBJ whole genome shotgun (WGS) entry which is preliminary data.</text>
</comment>
<dbReference type="PANTHER" id="PTHR43312:SF1">
    <property type="entry name" value="NADP-DEPENDENT OXIDOREDUCTASE DOMAIN-CONTAINING PROTEIN"/>
    <property type="match status" value="1"/>
</dbReference>
<gene>
    <name evidence="2" type="ORF">H8E19_06135</name>
</gene>
<proteinExistence type="predicted"/>
<reference evidence="2 3" key="1">
    <citation type="submission" date="2020-08" db="EMBL/GenBank/DDBJ databases">
        <title>Bridging the membrane lipid divide: bacteria of the FCB group superphylum have the potential to synthesize archaeal ether lipids.</title>
        <authorList>
            <person name="Villanueva L."/>
            <person name="Von Meijenfeldt F.A.B."/>
            <person name="Westbye A.B."/>
            <person name="Yadav S."/>
            <person name="Hopmans E.C."/>
            <person name="Dutilh B.E."/>
            <person name="Sinninghe Damste J.S."/>
        </authorList>
    </citation>
    <scope>NUCLEOTIDE SEQUENCE [LARGE SCALE GENOMIC DNA]</scope>
    <source>
        <strain evidence="2">NIOZ-UU27</strain>
    </source>
</reference>
<dbReference type="CDD" id="cd19100">
    <property type="entry name" value="AKR_unchar"/>
    <property type="match status" value="1"/>
</dbReference>
<dbReference type="PANTHER" id="PTHR43312">
    <property type="entry name" value="D-THREO-ALDOSE 1-DEHYDROGENASE"/>
    <property type="match status" value="1"/>
</dbReference>
<organism evidence="2 3">
    <name type="scientific">Candidatus Desulfacyla euxinica</name>
    <dbReference type="NCBI Taxonomy" id="2841693"/>
    <lineage>
        <taxon>Bacteria</taxon>
        <taxon>Deltaproteobacteria</taxon>
        <taxon>Candidatus Desulfacyla</taxon>
    </lineage>
</organism>
<dbReference type="SUPFAM" id="SSF51430">
    <property type="entry name" value="NAD(P)-linked oxidoreductase"/>
    <property type="match status" value="1"/>
</dbReference>
<dbReference type="EMBL" id="JACNJD010000178">
    <property type="protein sequence ID" value="MBC8176967.1"/>
    <property type="molecule type" value="Genomic_DNA"/>
</dbReference>
<protein>
    <submittedName>
        <fullName evidence="2">Aldo/keto reductase</fullName>
    </submittedName>
</protein>
<name>A0A8J6MXU3_9DELT</name>
<dbReference type="InterPro" id="IPR053135">
    <property type="entry name" value="AKR2_Oxidoreductase"/>
</dbReference>
<feature type="domain" description="NADP-dependent oxidoreductase" evidence="1">
    <location>
        <begin position="18"/>
        <end position="207"/>
    </location>
</feature>
<dbReference type="InterPro" id="IPR023210">
    <property type="entry name" value="NADP_OxRdtase_dom"/>
</dbReference>
<evidence type="ECO:0000313" key="3">
    <source>
        <dbReference type="Proteomes" id="UP000650524"/>
    </source>
</evidence>
<dbReference type="Pfam" id="PF00248">
    <property type="entry name" value="Aldo_ket_red"/>
    <property type="match status" value="1"/>
</dbReference>